<proteinExistence type="predicted"/>
<evidence type="ECO:0000256" key="1">
    <source>
        <dbReference type="SAM" id="Phobius"/>
    </source>
</evidence>
<dbReference type="RefSeq" id="WP_348827220.1">
    <property type="nucleotide sequence ID" value="NZ_CP098827.1"/>
</dbReference>
<feature type="transmembrane region" description="Helical" evidence="1">
    <location>
        <begin position="238"/>
        <end position="255"/>
    </location>
</feature>
<sequence>MSSVAARLPLARLAFRPFFLLAAAFSVVALLVWLAFWHGIFVLSPRAGMLWWHQHEMLFGVVGAVVSGFLLTAVQTWTGLRGLHGAPLLGLVALWLAARLGLAFPVLPQALVMALDVGFLLIVCAVMAVMVIRAKRWRNLIFVPVLAILAGANLGSHLGVLQGDPELVRQSSYLAVLLVTLIMGVLGGRVIPMFTANRLGLKRRPALPWLEGLALGSLALAVVLQLARTLGTDLPDSVLALALLVAALAHPLRLIRWQGRATGREPLLWSLHLSYAFVPLGLLLWALGLWGVGRAELGVHAITVGAMGTMMLSMMSRVSLGHTGRPMRCLPGIGVALGLLVAAGLSRSLVLALWPSITHWVYSLSILLWCLGYAIFLAHYVPILGSPRVDGQDG</sequence>
<feature type="transmembrane region" description="Helical" evidence="1">
    <location>
        <begin position="57"/>
        <end position="74"/>
    </location>
</feature>
<keyword evidence="1" id="KW-1133">Transmembrane helix</keyword>
<dbReference type="Pfam" id="PF05940">
    <property type="entry name" value="NnrS"/>
    <property type="match status" value="1"/>
</dbReference>
<name>A0AAU7KGQ2_9GAMM</name>
<feature type="transmembrane region" description="Helical" evidence="1">
    <location>
        <begin position="206"/>
        <end position="226"/>
    </location>
</feature>
<protein>
    <submittedName>
        <fullName evidence="2">NnrS family protein</fullName>
    </submittedName>
</protein>
<feature type="transmembrane region" description="Helical" evidence="1">
    <location>
        <begin position="139"/>
        <end position="161"/>
    </location>
</feature>
<organism evidence="2">
    <name type="scientific">Halomonas sp. RT37</name>
    <dbReference type="NCBI Taxonomy" id="2950872"/>
    <lineage>
        <taxon>Bacteria</taxon>
        <taxon>Pseudomonadati</taxon>
        <taxon>Pseudomonadota</taxon>
        <taxon>Gammaproteobacteria</taxon>
        <taxon>Oceanospirillales</taxon>
        <taxon>Halomonadaceae</taxon>
        <taxon>Halomonas</taxon>
    </lineage>
</organism>
<keyword evidence="1" id="KW-0472">Membrane</keyword>
<feature type="transmembrane region" description="Helical" evidence="1">
    <location>
        <begin position="110"/>
        <end position="132"/>
    </location>
</feature>
<dbReference type="InterPro" id="IPR010266">
    <property type="entry name" value="NnrS"/>
</dbReference>
<feature type="transmembrane region" description="Helical" evidence="1">
    <location>
        <begin position="297"/>
        <end position="320"/>
    </location>
</feature>
<dbReference type="AlphaFoldDB" id="A0AAU7KGQ2"/>
<accession>A0AAU7KGQ2</accession>
<reference evidence="2" key="1">
    <citation type="submission" date="2022-06" db="EMBL/GenBank/DDBJ databases">
        <title>A novel DMS-producing enzyme.</title>
        <authorList>
            <person name="Zhang Y."/>
        </authorList>
    </citation>
    <scope>NUCLEOTIDE SEQUENCE</scope>
    <source>
        <strain evidence="2">RT37</strain>
    </source>
</reference>
<feature type="transmembrane region" description="Helical" evidence="1">
    <location>
        <begin position="18"/>
        <end position="37"/>
    </location>
</feature>
<evidence type="ECO:0000313" key="2">
    <source>
        <dbReference type="EMBL" id="XBO70847.1"/>
    </source>
</evidence>
<feature type="transmembrane region" description="Helical" evidence="1">
    <location>
        <begin position="332"/>
        <end position="354"/>
    </location>
</feature>
<keyword evidence="1" id="KW-0812">Transmembrane</keyword>
<feature type="transmembrane region" description="Helical" evidence="1">
    <location>
        <begin position="173"/>
        <end position="194"/>
    </location>
</feature>
<gene>
    <name evidence="2" type="ORF">NFG58_19970</name>
</gene>
<dbReference type="EMBL" id="CP098827">
    <property type="protein sequence ID" value="XBO70847.1"/>
    <property type="molecule type" value="Genomic_DNA"/>
</dbReference>
<feature type="transmembrane region" description="Helical" evidence="1">
    <location>
        <begin position="267"/>
        <end position="291"/>
    </location>
</feature>
<feature type="transmembrane region" description="Helical" evidence="1">
    <location>
        <begin position="360"/>
        <end position="381"/>
    </location>
</feature>